<name>A0A6J7WT81_9CAUD</name>
<evidence type="ECO:0008006" key="2">
    <source>
        <dbReference type="Google" id="ProtNLM"/>
    </source>
</evidence>
<sequence length="531" mass="58373">MITELKNIAPLVKNQFPSFYEEDGDNFLQFVKAYYEWLDETSIGKARNLYETSDIDSTADEYVKHFIAKYMHGIPASILSNRRLLEKHILDVYRSKGSIEGLKLLFRLLYKEEISVYIPSVDILKASDGNWVKRKYLEVYNTPKHYQYDNQFVRGASSGATAFISDAATIYLNNSIVHVLYISDEKPGPTGDSFRIGERILYDGLDIKEATWVKGSAVSAYVDGSMEDNDIGDVLVSNNIISGQGVKFNVATTIDPTLGKGYITFKLRDGGNGYTLNSNVTVTYGTTTTGSGATFKVGSLKDTSQFNYVTNLIAPVVGTALNSTDYGSTLNNALLSTTLDTAFNYNTVTVGTIASLTGVTSGDHNYNGSVLVNVHEPITYGYNIIDSNGNLWGNNAIVTGNYATGNGIISSVSLMTSGYGFNTQGETLEFYNTANNSLLATLIINIGGVGVEEGEWVDNNGHLNSDKYIQDSYYYQEYSYEIQMSKSLDKYIEVLKQLGHPVGNRLFGKAVISSDTNNQMSIVTQSVTQNI</sequence>
<evidence type="ECO:0000313" key="1">
    <source>
        <dbReference type="EMBL" id="CAB5221299.1"/>
    </source>
</evidence>
<proteinExistence type="predicted"/>
<protein>
    <recommendedName>
        <fullName evidence="2">Baseplate wedge subunit</fullName>
    </recommendedName>
</protein>
<accession>A0A6J7WT81</accession>
<reference evidence="1" key="1">
    <citation type="submission" date="2020-05" db="EMBL/GenBank/DDBJ databases">
        <authorList>
            <person name="Chiriac C."/>
            <person name="Salcher M."/>
            <person name="Ghai R."/>
            <person name="Kavagutti S V."/>
        </authorList>
    </citation>
    <scope>NUCLEOTIDE SEQUENCE</scope>
</reference>
<dbReference type="EMBL" id="LR798287">
    <property type="protein sequence ID" value="CAB5221299.1"/>
    <property type="molecule type" value="Genomic_DNA"/>
</dbReference>
<gene>
    <name evidence="1" type="ORF">UFOVP245_120</name>
</gene>
<organism evidence="1">
    <name type="scientific">uncultured Caudovirales phage</name>
    <dbReference type="NCBI Taxonomy" id="2100421"/>
    <lineage>
        <taxon>Viruses</taxon>
        <taxon>Duplodnaviria</taxon>
        <taxon>Heunggongvirae</taxon>
        <taxon>Uroviricota</taxon>
        <taxon>Caudoviricetes</taxon>
        <taxon>Peduoviridae</taxon>
        <taxon>Maltschvirus</taxon>
        <taxon>Maltschvirus maltsch</taxon>
    </lineage>
</organism>